<dbReference type="PIRSF" id="PIRSF000429">
    <property type="entry name" value="Ac-CoA_Ac_transf"/>
    <property type="match status" value="1"/>
</dbReference>
<dbReference type="InterPro" id="IPR020613">
    <property type="entry name" value="Thiolase_CS"/>
</dbReference>
<evidence type="ECO:0000256" key="3">
    <source>
        <dbReference type="ARBA" id="ARBA00023315"/>
    </source>
</evidence>
<dbReference type="EMBL" id="CAJNOM010000105">
    <property type="protein sequence ID" value="CAF1056946.1"/>
    <property type="molecule type" value="Genomic_DNA"/>
</dbReference>
<evidence type="ECO:0000256" key="2">
    <source>
        <dbReference type="ARBA" id="ARBA00022679"/>
    </source>
</evidence>
<dbReference type="Gene3D" id="3.40.47.10">
    <property type="match status" value="2"/>
</dbReference>
<dbReference type="InterPro" id="IPR020617">
    <property type="entry name" value="Thiolase_C"/>
</dbReference>
<dbReference type="InterPro" id="IPR016039">
    <property type="entry name" value="Thiolase-like"/>
</dbReference>
<reference evidence="8" key="1">
    <citation type="submission" date="2021-02" db="EMBL/GenBank/DDBJ databases">
        <authorList>
            <person name="Nowell W R."/>
        </authorList>
    </citation>
    <scope>NUCLEOTIDE SEQUENCE</scope>
</reference>
<keyword evidence="3 5" id="KW-0012">Acyltransferase</keyword>
<accession>A0A813NSX9</accession>
<keyword evidence="2 5" id="KW-0808">Transferase</keyword>
<dbReference type="PANTHER" id="PTHR18919">
    <property type="entry name" value="ACETYL-COA C-ACYLTRANSFERASE"/>
    <property type="match status" value="1"/>
</dbReference>
<feature type="active site" description="Acyl-thioester intermediate" evidence="4">
    <location>
        <position position="98"/>
    </location>
</feature>
<evidence type="ECO:0000259" key="7">
    <source>
        <dbReference type="Pfam" id="PF02803"/>
    </source>
</evidence>
<dbReference type="AlphaFoldDB" id="A0A813NSX9"/>
<evidence type="ECO:0000259" key="6">
    <source>
        <dbReference type="Pfam" id="PF00108"/>
    </source>
</evidence>
<evidence type="ECO:0000256" key="4">
    <source>
        <dbReference type="PIRSR" id="PIRSR000429-1"/>
    </source>
</evidence>
<evidence type="ECO:0000313" key="12">
    <source>
        <dbReference type="Proteomes" id="UP000663877"/>
    </source>
</evidence>
<dbReference type="SUPFAM" id="SSF53901">
    <property type="entry name" value="Thiolase-like"/>
    <property type="match status" value="2"/>
</dbReference>
<evidence type="ECO:0000256" key="1">
    <source>
        <dbReference type="ARBA" id="ARBA00010982"/>
    </source>
</evidence>
<dbReference type="GO" id="GO:0016747">
    <property type="term" value="F:acyltransferase activity, transferring groups other than amino-acyl groups"/>
    <property type="evidence" value="ECO:0007669"/>
    <property type="project" value="InterPro"/>
</dbReference>
<evidence type="ECO:0000256" key="5">
    <source>
        <dbReference type="RuleBase" id="RU003557"/>
    </source>
</evidence>
<name>A0A813NSX9_9BILA</name>
<dbReference type="InterPro" id="IPR002155">
    <property type="entry name" value="Thiolase"/>
</dbReference>
<dbReference type="Proteomes" id="UP000663877">
    <property type="component" value="Unassembled WGS sequence"/>
</dbReference>
<feature type="domain" description="Thiolase C-terminal" evidence="7">
    <location>
        <begin position="279"/>
        <end position="399"/>
    </location>
</feature>
<evidence type="ECO:0000313" key="10">
    <source>
        <dbReference type="EMBL" id="CAF1056946.1"/>
    </source>
</evidence>
<sequence length="401" mass="42050">MTSNKNEDHTEVVILSAIRTPIGSLQGCLSALQAHQLGAAAIKGALAKLAGVISPDEINEVIMGQVLTANEGQNPARQAARSGGLPYHIPATTVNMVCGSGLKAVILAAQAIRSGDASILIAGGQESMSQAPHCVPIRHGKKMGDVSLVDSMIHDGLTDAFNHIHMGITAENIAEACGITRQEQDNFALQSQIKCEEAVLLGHFDTEIEPIIISDGKHNIEIRHDEYPRKGTSIDSLSKLNTVFKEAGTVTAGNASGLNDGAAALVLCSHRTAKLKQQPPLAKIISWAQSGIDPLVMGLAPIKTIQEALRKAHWSIDSVDLFELNEAFAAQSVAVIRELRIDPEKVNVNGGAIALGHPLGASGARILVTLVHTLKRTGLTRGCAALCIGGGMGIAICIESC</sequence>
<dbReference type="EMBL" id="CAJNOM010000069">
    <property type="protein sequence ID" value="CAF0972967.1"/>
    <property type="molecule type" value="Genomic_DNA"/>
</dbReference>
<evidence type="ECO:0008006" key="13">
    <source>
        <dbReference type="Google" id="ProtNLM"/>
    </source>
</evidence>
<feature type="domain" description="Thiolase N-terminal" evidence="6">
    <location>
        <begin position="12"/>
        <end position="270"/>
    </location>
</feature>
<dbReference type="FunFam" id="3.40.47.10:FF:000010">
    <property type="entry name" value="Acetyl-CoA acetyltransferase (Thiolase)"/>
    <property type="match status" value="1"/>
</dbReference>
<comment type="caution">
    <text evidence="8">The sequence shown here is derived from an EMBL/GenBank/DDBJ whole genome shotgun (WGS) entry which is preliminary data.</text>
</comment>
<proteinExistence type="inferred from homology"/>
<dbReference type="PROSITE" id="PS00098">
    <property type="entry name" value="THIOLASE_1"/>
    <property type="match status" value="1"/>
</dbReference>
<dbReference type="EMBL" id="CAJNOI010000005">
    <property type="protein sequence ID" value="CAF0744475.1"/>
    <property type="molecule type" value="Genomic_DNA"/>
</dbReference>
<protein>
    <recommendedName>
        <fullName evidence="13">Acetyl-CoA acetyltransferase</fullName>
    </recommendedName>
</protein>
<comment type="similarity">
    <text evidence="1 5">Belongs to the thiolase-like superfamily. Thiolase family.</text>
</comment>
<dbReference type="NCBIfam" id="TIGR01930">
    <property type="entry name" value="AcCoA-C-Actrans"/>
    <property type="match status" value="1"/>
</dbReference>
<evidence type="ECO:0000313" key="11">
    <source>
        <dbReference type="Proteomes" id="UP000663832"/>
    </source>
</evidence>
<keyword evidence="11" id="KW-1185">Reference proteome</keyword>
<dbReference type="InterPro" id="IPR020616">
    <property type="entry name" value="Thiolase_N"/>
</dbReference>
<dbReference type="PROSITE" id="PS00737">
    <property type="entry name" value="THIOLASE_2"/>
    <property type="match status" value="1"/>
</dbReference>
<evidence type="ECO:0000313" key="9">
    <source>
        <dbReference type="EMBL" id="CAF0972967.1"/>
    </source>
</evidence>
<dbReference type="Proteomes" id="UP000663832">
    <property type="component" value="Unassembled WGS sequence"/>
</dbReference>
<dbReference type="Pfam" id="PF00108">
    <property type="entry name" value="Thiolase_N"/>
    <property type="match status" value="1"/>
</dbReference>
<dbReference type="PANTHER" id="PTHR18919:SF107">
    <property type="entry name" value="ACETYL-COA ACETYLTRANSFERASE, CYTOSOLIC"/>
    <property type="match status" value="1"/>
</dbReference>
<feature type="active site" description="Proton acceptor" evidence="4">
    <location>
        <position position="357"/>
    </location>
</feature>
<gene>
    <name evidence="8" type="ORF">BJG266_LOCUS2052</name>
    <name evidence="9" type="ORF">QVE165_LOCUS13434</name>
    <name evidence="10" type="ORF">QVE165_LOCUS17937</name>
</gene>
<dbReference type="CDD" id="cd00751">
    <property type="entry name" value="thiolase"/>
    <property type="match status" value="1"/>
</dbReference>
<feature type="active site" description="Proton acceptor" evidence="4">
    <location>
        <position position="387"/>
    </location>
</feature>
<organism evidence="8 12">
    <name type="scientific">Adineta steineri</name>
    <dbReference type="NCBI Taxonomy" id="433720"/>
    <lineage>
        <taxon>Eukaryota</taxon>
        <taxon>Metazoa</taxon>
        <taxon>Spiralia</taxon>
        <taxon>Gnathifera</taxon>
        <taxon>Rotifera</taxon>
        <taxon>Eurotatoria</taxon>
        <taxon>Bdelloidea</taxon>
        <taxon>Adinetida</taxon>
        <taxon>Adinetidae</taxon>
        <taxon>Adineta</taxon>
    </lineage>
</organism>
<dbReference type="OrthoDB" id="5404651at2759"/>
<dbReference type="InterPro" id="IPR020615">
    <property type="entry name" value="Thiolase_acyl_enz_int_AS"/>
</dbReference>
<dbReference type="Pfam" id="PF02803">
    <property type="entry name" value="Thiolase_C"/>
    <property type="match status" value="1"/>
</dbReference>
<evidence type="ECO:0000313" key="8">
    <source>
        <dbReference type="EMBL" id="CAF0744475.1"/>
    </source>
</evidence>